<evidence type="ECO:0000313" key="2">
    <source>
        <dbReference type="EMBL" id="CAB4136914.1"/>
    </source>
</evidence>
<organism evidence="2">
    <name type="scientific">uncultured Caudovirales phage</name>
    <dbReference type="NCBI Taxonomy" id="2100421"/>
    <lineage>
        <taxon>Viruses</taxon>
        <taxon>Duplodnaviria</taxon>
        <taxon>Heunggongvirae</taxon>
        <taxon>Uroviricota</taxon>
        <taxon>Caudoviricetes</taxon>
        <taxon>Peduoviridae</taxon>
        <taxon>Maltschvirus</taxon>
        <taxon>Maltschvirus maltsch</taxon>
    </lineage>
</organism>
<sequence length="627" mass="65922">MADELVERVRYEADISDIQSKLQRLEGHNRDLEGTIGQTTSKSEGHFRKLGGAVGGVAIAASGGLVALAGGAAIFGPMILEQGAALDALGKKSATVFEGSLADVQAWAKQNAASLGLTQAELVGTAAGVADLLKPMGFTADAAAGMATDMLDLSGALSAWTGGQRSAAEVSEIITKAMLGERDGLKELGISISEADVQARLAAKGQQDLTGAALEQAKALATQELILEKSADAQKAWSDGSMDSIKAQNEAKASLNQLKESFIQGIYPALQNLLPYVTRAAEWLGERLPGAMEAVGSWVRENWPQIKEAILTAVEAIRGGIEGFVTFVQDAWKKWGDEILAVVNAVWPYIQQMIHGTIEMIRGIIKTVTSLITGDWSGAWDGITQILSGAWERMKATVGLALEAVKLVIRLGWEAIRNVASTAWDGIKTVIGNVWDGIKTKVGDSVAAIVEFVTGIPGKIGGLVSDFARAGGNLAGAMIDGITTGVGNLLSKATDAAKGFANAIVGFVNRNIIDKINDLVEFKIKVPGLPDININPPDLPRLPTFHSGGIVGSGVPGNWSGSSIRSDEIMAMLQRGEMVLTSGQQDVLGKIIGQAVGARSMRIENVNLTTAAAPRRVFDEALWRLAG</sequence>
<gene>
    <name evidence="2" type="ORF">UFOVP314_43</name>
</gene>
<reference evidence="2" key="1">
    <citation type="submission" date="2020-04" db="EMBL/GenBank/DDBJ databases">
        <authorList>
            <person name="Chiriac C."/>
            <person name="Salcher M."/>
            <person name="Ghai R."/>
            <person name="Kavagutti S V."/>
        </authorList>
    </citation>
    <scope>NUCLEOTIDE SEQUENCE</scope>
</reference>
<dbReference type="Gene3D" id="1.20.120.20">
    <property type="entry name" value="Apolipoprotein"/>
    <property type="match status" value="1"/>
</dbReference>
<feature type="coiled-coil region" evidence="1">
    <location>
        <begin position="8"/>
        <end position="35"/>
    </location>
</feature>
<proteinExistence type="predicted"/>
<protein>
    <submittedName>
        <fullName evidence="2">Uncharacterized protein</fullName>
    </submittedName>
</protein>
<name>A0A6J5LQP7_9CAUD</name>
<keyword evidence="1" id="KW-0175">Coiled coil</keyword>
<evidence type="ECO:0000256" key="1">
    <source>
        <dbReference type="SAM" id="Coils"/>
    </source>
</evidence>
<accession>A0A6J5LQP7</accession>
<dbReference type="EMBL" id="LR796326">
    <property type="protein sequence ID" value="CAB4136914.1"/>
    <property type="molecule type" value="Genomic_DNA"/>
</dbReference>